<reference evidence="2" key="1">
    <citation type="journal article" date="2023" name="G3 (Bethesda)">
        <title>A reference genome for the long-term kleptoplast-retaining sea slug Elysia crispata morphotype clarki.</title>
        <authorList>
            <person name="Eastman K.E."/>
            <person name="Pendleton A.L."/>
            <person name="Shaikh M.A."/>
            <person name="Suttiyut T."/>
            <person name="Ogas R."/>
            <person name="Tomko P."/>
            <person name="Gavelis G."/>
            <person name="Widhalm J.R."/>
            <person name="Wisecaver J.H."/>
        </authorList>
    </citation>
    <scope>NUCLEOTIDE SEQUENCE</scope>
    <source>
        <strain evidence="2">ECLA1</strain>
    </source>
</reference>
<evidence type="ECO:0000313" key="3">
    <source>
        <dbReference type="Proteomes" id="UP001283361"/>
    </source>
</evidence>
<gene>
    <name evidence="2" type="ORF">RRG08_044396</name>
</gene>
<sequence>MNAWQKRLLTEQSDLDEGDQSSLDQLTTEQKSNDSDCQGERSLTERFIAKPSVNCCIKHVQPNERRNSLDHHQFR</sequence>
<accession>A0AAE1DMN7</accession>
<dbReference type="AlphaFoldDB" id="A0AAE1DMN7"/>
<protein>
    <submittedName>
        <fullName evidence="2">Uncharacterized protein</fullName>
    </submittedName>
</protein>
<evidence type="ECO:0000256" key="1">
    <source>
        <dbReference type="SAM" id="MobiDB-lite"/>
    </source>
</evidence>
<feature type="region of interest" description="Disordered" evidence="1">
    <location>
        <begin position="1"/>
        <end position="40"/>
    </location>
</feature>
<dbReference type="EMBL" id="JAWDGP010003252">
    <property type="protein sequence ID" value="KAK3776012.1"/>
    <property type="molecule type" value="Genomic_DNA"/>
</dbReference>
<evidence type="ECO:0000313" key="2">
    <source>
        <dbReference type="EMBL" id="KAK3776012.1"/>
    </source>
</evidence>
<comment type="caution">
    <text evidence="2">The sequence shown here is derived from an EMBL/GenBank/DDBJ whole genome shotgun (WGS) entry which is preliminary data.</text>
</comment>
<dbReference type="Proteomes" id="UP001283361">
    <property type="component" value="Unassembled WGS sequence"/>
</dbReference>
<organism evidence="2 3">
    <name type="scientific">Elysia crispata</name>
    <name type="common">lettuce slug</name>
    <dbReference type="NCBI Taxonomy" id="231223"/>
    <lineage>
        <taxon>Eukaryota</taxon>
        <taxon>Metazoa</taxon>
        <taxon>Spiralia</taxon>
        <taxon>Lophotrochozoa</taxon>
        <taxon>Mollusca</taxon>
        <taxon>Gastropoda</taxon>
        <taxon>Heterobranchia</taxon>
        <taxon>Euthyneura</taxon>
        <taxon>Panpulmonata</taxon>
        <taxon>Sacoglossa</taxon>
        <taxon>Placobranchoidea</taxon>
        <taxon>Plakobranchidae</taxon>
        <taxon>Elysia</taxon>
    </lineage>
</organism>
<feature type="compositionally biased region" description="Basic and acidic residues" evidence="1">
    <location>
        <begin position="31"/>
        <end position="40"/>
    </location>
</feature>
<keyword evidence="3" id="KW-1185">Reference proteome</keyword>
<name>A0AAE1DMN7_9GAST</name>
<feature type="compositionally biased region" description="Polar residues" evidence="1">
    <location>
        <begin position="20"/>
        <end position="30"/>
    </location>
</feature>
<proteinExistence type="predicted"/>